<dbReference type="Proteomes" id="UP001055811">
    <property type="component" value="Linkage Group LG06"/>
</dbReference>
<accession>A0ACB9BEN7</accession>
<proteinExistence type="predicted"/>
<comment type="caution">
    <text evidence="1">The sequence shown here is derived from an EMBL/GenBank/DDBJ whole genome shotgun (WGS) entry which is preliminary data.</text>
</comment>
<sequence>MPAASSKCPSVRLTNRAGESEFESLGIINTNFVAKTSVDNGLSKIGKRQTIKAALRLKEMSACENSCWIWPSITQRAYQAAKTIAAVNEVNRSRIVPEYSFLEKTDGDGGAF</sequence>
<name>A0ACB9BEN7_CICIN</name>
<evidence type="ECO:0000313" key="1">
    <source>
        <dbReference type="EMBL" id="KAI3720959.1"/>
    </source>
</evidence>
<gene>
    <name evidence="1" type="ORF">L2E82_31958</name>
</gene>
<organism evidence="1 2">
    <name type="scientific">Cichorium intybus</name>
    <name type="common">Chicory</name>
    <dbReference type="NCBI Taxonomy" id="13427"/>
    <lineage>
        <taxon>Eukaryota</taxon>
        <taxon>Viridiplantae</taxon>
        <taxon>Streptophyta</taxon>
        <taxon>Embryophyta</taxon>
        <taxon>Tracheophyta</taxon>
        <taxon>Spermatophyta</taxon>
        <taxon>Magnoliopsida</taxon>
        <taxon>eudicotyledons</taxon>
        <taxon>Gunneridae</taxon>
        <taxon>Pentapetalae</taxon>
        <taxon>asterids</taxon>
        <taxon>campanulids</taxon>
        <taxon>Asterales</taxon>
        <taxon>Asteraceae</taxon>
        <taxon>Cichorioideae</taxon>
        <taxon>Cichorieae</taxon>
        <taxon>Cichoriinae</taxon>
        <taxon>Cichorium</taxon>
    </lineage>
</organism>
<evidence type="ECO:0000313" key="2">
    <source>
        <dbReference type="Proteomes" id="UP001055811"/>
    </source>
</evidence>
<dbReference type="EMBL" id="CM042014">
    <property type="protein sequence ID" value="KAI3720959.1"/>
    <property type="molecule type" value="Genomic_DNA"/>
</dbReference>
<reference evidence="2" key="1">
    <citation type="journal article" date="2022" name="Mol. Ecol. Resour.">
        <title>The genomes of chicory, endive, great burdock and yacon provide insights into Asteraceae palaeo-polyploidization history and plant inulin production.</title>
        <authorList>
            <person name="Fan W."/>
            <person name="Wang S."/>
            <person name="Wang H."/>
            <person name="Wang A."/>
            <person name="Jiang F."/>
            <person name="Liu H."/>
            <person name="Zhao H."/>
            <person name="Xu D."/>
            <person name="Zhang Y."/>
        </authorList>
    </citation>
    <scope>NUCLEOTIDE SEQUENCE [LARGE SCALE GENOMIC DNA]</scope>
    <source>
        <strain evidence="2">cv. Punajuju</strain>
    </source>
</reference>
<keyword evidence="2" id="KW-1185">Reference proteome</keyword>
<protein>
    <submittedName>
        <fullName evidence="1">Uncharacterized protein</fullName>
    </submittedName>
</protein>
<reference evidence="1 2" key="2">
    <citation type="journal article" date="2022" name="Mol. Ecol. Resour.">
        <title>The genomes of chicory, endive, great burdock and yacon provide insights into Asteraceae paleo-polyploidization history and plant inulin production.</title>
        <authorList>
            <person name="Fan W."/>
            <person name="Wang S."/>
            <person name="Wang H."/>
            <person name="Wang A."/>
            <person name="Jiang F."/>
            <person name="Liu H."/>
            <person name="Zhao H."/>
            <person name="Xu D."/>
            <person name="Zhang Y."/>
        </authorList>
    </citation>
    <scope>NUCLEOTIDE SEQUENCE [LARGE SCALE GENOMIC DNA]</scope>
    <source>
        <strain evidence="2">cv. Punajuju</strain>
        <tissue evidence="1">Leaves</tissue>
    </source>
</reference>